<dbReference type="SUPFAM" id="SSF56204">
    <property type="entry name" value="Hect, E3 ligase catalytic domain"/>
    <property type="match status" value="1"/>
</dbReference>
<sequence>MSSAAATSTKEAVQQLFNQFTNGCDSINCKCKWCKSCSNFPFKFNSPNEIASKVLDLLKTTPFAEMVCPNLKTESPEKVVDIKAAIRSSDKEQIQNAFKRLFTEVEYFPYLFASKSQPIRKGNYQFESSDFKSFLAYLSHNLEMIESFRNDYYNLVEKIIANDSKTYTRIRSIILAFCFDNFLLFHTENQISQKFFFMIDNLSDEEVTVLIDMFSSIPPVLLNSLMVCQTIITVLSHESFSSNKYYDFIKYACKMVKHLHYASLCSEAQLPYHAFFNDPLSKFFIKRNEIADFTPYLGALSLSLKARCMYREIMDKQRMTTHLDFEVSRQNIVEESIDFLTRVKPSHLTRKLSVFFTGEAGVDAGGLSREFFYLLVNAVFSPDYGMFRIINQNTYWFVHSDFSEPMKFNVLGTVVALAIANSVILPIRFPIALYKKLLGMKMTLEDLNQIEPDIVKGIKEMRQMVQEGKDVKDLYLTFEATVTMFGDPIVVEFIPGGSQKDVTNENLEEYIQMSIDFYLNKHIANEFSAFQRGFKKLESLHILDYVLPDELDILVSGLPTRDWNIFKKGVKYENGYSQNSEPVIWFWKIFDEMSEDDKAALMQFITGTDRTPVATAKPNFLVIRRTPDVDALPEAHTCLNMLMLPHYPSEKVMKDKIMFAIKNSEGFNLL</sequence>
<dbReference type="PANTHER" id="PTHR45700:SF8">
    <property type="entry name" value="HECT-TYPE E3 UBIQUITIN TRANSFERASE"/>
    <property type="match status" value="1"/>
</dbReference>
<evidence type="ECO:0000259" key="6">
    <source>
        <dbReference type="PROSITE" id="PS50237"/>
    </source>
</evidence>
<reference evidence="7" key="1">
    <citation type="submission" date="2006-10" db="EMBL/GenBank/DDBJ databases">
        <authorList>
            <person name="Amadeo P."/>
            <person name="Zhao Q."/>
            <person name="Wortman J."/>
            <person name="Fraser-Liggett C."/>
            <person name="Carlton J."/>
        </authorList>
    </citation>
    <scope>NUCLEOTIDE SEQUENCE</scope>
    <source>
        <strain evidence="7">G3</strain>
    </source>
</reference>
<dbReference type="VEuPathDB" id="TrichDB:TVAGG3_0388590"/>
<dbReference type="Pfam" id="PF00632">
    <property type="entry name" value="HECT"/>
    <property type="match status" value="1"/>
</dbReference>
<dbReference type="Gene3D" id="6.10.130.10">
    <property type="entry name" value="Ubiquitin-protein ligase E3A, N-terminal zinc-binding domain (AZUL)"/>
    <property type="match status" value="1"/>
</dbReference>
<accession>A2FR71</accession>
<proteinExistence type="predicted"/>
<dbReference type="Gene3D" id="3.30.2160.10">
    <property type="entry name" value="Hect, E3 ligase catalytic domain"/>
    <property type="match status" value="1"/>
</dbReference>
<gene>
    <name evidence="7" type="ORF">TVAG_496210</name>
</gene>
<dbReference type="Proteomes" id="UP000001542">
    <property type="component" value="Unassembled WGS sequence"/>
</dbReference>
<dbReference type="EMBL" id="DS113958">
    <property type="protein sequence ID" value="EAX92587.1"/>
    <property type="molecule type" value="Genomic_DNA"/>
</dbReference>
<evidence type="ECO:0000313" key="7">
    <source>
        <dbReference type="EMBL" id="EAX92587.1"/>
    </source>
</evidence>
<evidence type="ECO:0000256" key="4">
    <source>
        <dbReference type="ARBA" id="ARBA00022786"/>
    </source>
</evidence>
<dbReference type="AlphaFoldDB" id="A2FR71"/>
<dbReference type="GO" id="GO:0016874">
    <property type="term" value="F:ligase activity"/>
    <property type="evidence" value="ECO:0007669"/>
    <property type="project" value="UniProtKB-KW"/>
</dbReference>
<comment type="catalytic activity">
    <reaction evidence="1">
        <text>S-ubiquitinyl-[E2 ubiquitin-conjugating enzyme]-L-cysteine + [acceptor protein]-L-lysine = [E2 ubiquitin-conjugating enzyme]-L-cysteine + N(6)-ubiquitinyl-[acceptor protein]-L-lysine.</text>
        <dbReference type="EC" id="2.3.2.26"/>
    </reaction>
</comment>
<evidence type="ECO:0000256" key="2">
    <source>
        <dbReference type="ARBA" id="ARBA00012485"/>
    </source>
</evidence>
<dbReference type="KEGG" id="tva:4750300"/>
<evidence type="ECO:0000256" key="3">
    <source>
        <dbReference type="ARBA" id="ARBA00022679"/>
    </source>
</evidence>
<dbReference type="CDD" id="cd00078">
    <property type="entry name" value="HECTc"/>
    <property type="match status" value="1"/>
</dbReference>
<dbReference type="RefSeq" id="XP_001305517.1">
    <property type="nucleotide sequence ID" value="XM_001305516.1"/>
</dbReference>
<feature type="domain" description="HECT" evidence="6">
    <location>
        <begin position="344"/>
        <end position="670"/>
    </location>
</feature>
<keyword evidence="7" id="KW-0436">Ligase</keyword>
<organism evidence="7 8">
    <name type="scientific">Trichomonas vaginalis (strain ATCC PRA-98 / G3)</name>
    <dbReference type="NCBI Taxonomy" id="412133"/>
    <lineage>
        <taxon>Eukaryota</taxon>
        <taxon>Metamonada</taxon>
        <taxon>Parabasalia</taxon>
        <taxon>Trichomonadida</taxon>
        <taxon>Trichomonadidae</taxon>
        <taxon>Trichomonas</taxon>
    </lineage>
</organism>
<dbReference type="SMART" id="SM00119">
    <property type="entry name" value="HECTc"/>
    <property type="match status" value="1"/>
</dbReference>
<dbReference type="GO" id="GO:0061630">
    <property type="term" value="F:ubiquitin protein ligase activity"/>
    <property type="evidence" value="ECO:0000318"/>
    <property type="project" value="GO_Central"/>
</dbReference>
<dbReference type="GO" id="GO:0000209">
    <property type="term" value="P:protein polyubiquitination"/>
    <property type="evidence" value="ECO:0007669"/>
    <property type="project" value="InterPro"/>
</dbReference>
<dbReference type="STRING" id="5722.A2FR71"/>
<dbReference type="InterPro" id="IPR035983">
    <property type="entry name" value="Hect_E3_ubiquitin_ligase"/>
</dbReference>
<dbReference type="Pfam" id="PF16558">
    <property type="entry name" value="AZUL"/>
    <property type="match status" value="1"/>
</dbReference>
<keyword evidence="3" id="KW-0808">Transferase</keyword>
<protein>
    <recommendedName>
        <fullName evidence="2">HECT-type E3 ubiquitin transferase</fullName>
        <ecNumber evidence="2">2.3.2.26</ecNumber>
    </recommendedName>
</protein>
<dbReference type="PANTHER" id="PTHR45700">
    <property type="entry name" value="UBIQUITIN-PROTEIN LIGASE E3C"/>
    <property type="match status" value="1"/>
</dbReference>
<dbReference type="eggNOG" id="KOG0941">
    <property type="taxonomic scope" value="Eukaryota"/>
</dbReference>
<dbReference type="OrthoDB" id="8068875at2759"/>
<keyword evidence="8" id="KW-1185">Reference proteome</keyword>
<dbReference type="EC" id="2.3.2.26" evidence="2"/>
<dbReference type="Gene3D" id="3.30.2410.10">
    <property type="entry name" value="Hect, E3 ligase catalytic domain"/>
    <property type="match status" value="1"/>
</dbReference>
<dbReference type="Gene3D" id="3.90.1750.10">
    <property type="entry name" value="Hect, E3 ligase catalytic domains"/>
    <property type="match status" value="1"/>
</dbReference>
<name>A2FR71_TRIV3</name>
<dbReference type="InterPro" id="IPR042556">
    <property type="entry name" value="AZUL_sf"/>
</dbReference>
<dbReference type="InParanoid" id="A2FR71"/>
<dbReference type="VEuPathDB" id="TrichDB:TVAG_496210"/>
<evidence type="ECO:0000256" key="1">
    <source>
        <dbReference type="ARBA" id="ARBA00000885"/>
    </source>
</evidence>
<keyword evidence="4 5" id="KW-0833">Ubl conjugation pathway</keyword>
<dbReference type="PROSITE" id="PS50237">
    <property type="entry name" value="HECT"/>
    <property type="match status" value="1"/>
</dbReference>
<dbReference type="SMR" id="A2FR71"/>
<dbReference type="FunCoup" id="A2FR71">
    <property type="interactions" value="60"/>
</dbReference>
<reference evidence="7" key="2">
    <citation type="journal article" date="2007" name="Science">
        <title>Draft genome sequence of the sexually transmitted pathogen Trichomonas vaginalis.</title>
        <authorList>
            <person name="Carlton J.M."/>
            <person name="Hirt R.P."/>
            <person name="Silva J.C."/>
            <person name="Delcher A.L."/>
            <person name="Schatz M."/>
            <person name="Zhao Q."/>
            <person name="Wortman J.R."/>
            <person name="Bidwell S.L."/>
            <person name="Alsmark U.C.M."/>
            <person name="Besteiro S."/>
            <person name="Sicheritz-Ponten T."/>
            <person name="Noel C.J."/>
            <person name="Dacks J.B."/>
            <person name="Foster P.G."/>
            <person name="Simillion C."/>
            <person name="Van de Peer Y."/>
            <person name="Miranda-Saavedra D."/>
            <person name="Barton G.J."/>
            <person name="Westrop G.D."/>
            <person name="Mueller S."/>
            <person name="Dessi D."/>
            <person name="Fiori P.L."/>
            <person name="Ren Q."/>
            <person name="Paulsen I."/>
            <person name="Zhang H."/>
            <person name="Bastida-Corcuera F.D."/>
            <person name="Simoes-Barbosa A."/>
            <person name="Brown M.T."/>
            <person name="Hayes R.D."/>
            <person name="Mukherjee M."/>
            <person name="Okumura C.Y."/>
            <person name="Schneider R."/>
            <person name="Smith A.J."/>
            <person name="Vanacova S."/>
            <person name="Villalvazo M."/>
            <person name="Haas B.J."/>
            <person name="Pertea M."/>
            <person name="Feldblyum T.V."/>
            <person name="Utterback T.R."/>
            <person name="Shu C.L."/>
            <person name="Osoegawa K."/>
            <person name="de Jong P.J."/>
            <person name="Hrdy I."/>
            <person name="Horvathova L."/>
            <person name="Zubacova Z."/>
            <person name="Dolezal P."/>
            <person name="Malik S.B."/>
            <person name="Logsdon J.M. Jr."/>
            <person name="Henze K."/>
            <person name="Gupta A."/>
            <person name="Wang C.C."/>
            <person name="Dunne R.L."/>
            <person name="Upcroft J.A."/>
            <person name="Upcroft P."/>
            <person name="White O."/>
            <person name="Salzberg S.L."/>
            <person name="Tang P."/>
            <person name="Chiu C.-H."/>
            <person name="Lee Y.-S."/>
            <person name="Embley T.M."/>
            <person name="Coombs G.H."/>
            <person name="Mottram J.C."/>
            <person name="Tachezy J."/>
            <person name="Fraser-Liggett C.M."/>
            <person name="Johnson P.J."/>
        </authorList>
    </citation>
    <scope>NUCLEOTIDE SEQUENCE [LARGE SCALE GENOMIC DNA]</scope>
    <source>
        <strain evidence="7">G3</strain>
    </source>
</reference>
<dbReference type="InterPro" id="IPR000569">
    <property type="entry name" value="HECT_dom"/>
</dbReference>
<evidence type="ECO:0000313" key="8">
    <source>
        <dbReference type="Proteomes" id="UP000001542"/>
    </source>
</evidence>
<dbReference type="FunFam" id="3.30.2410.10:FF:000003">
    <property type="entry name" value="probable E3 ubiquitin-protein ligase HERC4 isoform X1"/>
    <property type="match status" value="1"/>
</dbReference>
<feature type="active site" description="Glycyl thioester intermediate" evidence="5">
    <location>
        <position position="638"/>
    </location>
</feature>
<dbReference type="InterPro" id="IPR044611">
    <property type="entry name" value="E3A/B/C-like"/>
</dbReference>
<evidence type="ECO:0000256" key="5">
    <source>
        <dbReference type="PROSITE-ProRule" id="PRU00104"/>
    </source>
</evidence>
<dbReference type="InterPro" id="IPR032353">
    <property type="entry name" value="AZUL"/>
</dbReference>